<protein>
    <submittedName>
        <fullName evidence="3">Uncharacterized protein</fullName>
    </submittedName>
</protein>
<reference evidence="3" key="1">
    <citation type="submission" date="2023-03" db="EMBL/GenBank/DDBJ databases">
        <title>Massive genome expansion in bonnet fungi (Mycena s.s.) driven by repeated elements and novel gene families across ecological guilds.</title>
        <authorList>
            <consortium name="Lawrence Berkeley National Laboratory"/>
            <person name="Harder C.B."/>
            <person name="Miyauchi S."/>
            <person name="Viragh M."/>
            <person name="Kuo A."/>
            <person name="Thoen E."/>
            <person name="Andreopoulos B."/>
            <person name="Lu D."/>
            <person name="Skrede I."/>
            <person name="Drula E."/>
            <person name="Henrissat B."/>
            <person name="Morin E."/>
            <person name="Kohler A."/>
            <person name="Barry K."/>
            <person name="LaButti K."/>
            <person name="Morin E."/>
            <person name="Salamov A."/>
            <person name="Lipzen A."/>
            <person name="Mereny Z."/>
            <person name="Hegedus B."/>
            <person name="Baldrian P."/>
            <person name="Stursova M."/>
            <person name="Weitz H."/>
            <person name="Taylor A."/>
            <person name="Grigoriev I.V."/>
            <person name="Nagy L.G."/>
            <person name="Martin F."/>
            <person name="Kauserud H."/>
        </authorList>
    </citation>
    <scope>NUCLEOTIDE SEQUENCE</scope>
    <source>
        <strain evidence="3">9144</strain>
    </source>
</reference>
<gene>
    <name evidence="3" type="ORF">GGX14DRAFT_567548</name>
</gene>
<evidence type="ECO:0000256" key="2">
    <source>
        <dbReference type="SAM" id="Phobius"/>
    </source>
</evidence>
<keyword evidence="2" id="KW-1133">Transmembrane helix</keyword>
<feature type="compositionally biased region" description="Low complexity" evidence="1">
    <location>
        <begin position="68"/>
        <end position="78"/>
    </location>
</feature>
<feature type="region of interest" description="Disordered" evidence="1">
    <location>
        <begin position="204"/>
        <end position="248"/>
    </location>
</feature>
<keyword evidence="4" id="KW-1185">Reference proteome</keyword>
<comment type="caution">
    <text evidence="3">The sequence shown here is derived from an EMBL/GenBank/DDBJ whole genome shotgun (WGS) entry which is preliminary data.</text>
</comment>
<accession>A0AAD6Y9W7</accession>
<evidence type="ECO:0000313" key="4">
    <source>
        <dbReference type="Proteomes" id="UP001219525"/>
    </source>
</evidence>
<dbReference type="EMBL" id="JARJCW010000036">
    <property type="protein sequence ID" value="KAJ7207600.1"/>
    <property type="molecule type" value="Genomic_DNA"/>
</dbReference>
<dbReference type="Proteomes" id="UP001219525">
    <property type="component" value="Unassembled WGS sequence"/>
</dbReference>
<evidence type="ECO:0000313" key="3">
    <source>
        <dbReference type="EMBL" id="KAJ7207600.1"/>
    </source>
</evidence>
<sequence>MSSETHFPSQYELALPAGLVDAHQNPLTGGPGEHQDAFPDGSACPQPRVEVDVRMNDVNDDDNDNDMNDVNNDNDNNNAKNGPIPDSMPSIIPAVKTAHAATDYAALSPSEKTKLVHSLIKSGHLRGTALRELIKLHDGVSTRTSKKRRSAQEMVAHFLEHQCTNFCLIGIKMAQAGGLNASCMSEASFSSSTTFLKLRMSVRSPYKRKRQTGIDDSNTSKRQKIGPSQTVFHIPSSNPSNDLANAAPADAAPDYDPFRILTWEEKAQIMKEYKHATSKQALLRVECSFCGGLELNTASHPGSETYAVNRKFVHSTQLPLLMTHMFYVRLVEEKLPTLALIVSLSVVMPMDFGLVLVPMNYVVLRSWKSSALPVHGQLDACSSWSWAREANSLLAATFAFYLKTRVL</sequence>
<feature type="compositionally biased region" description="Acidic residues" evidence="1">
    <location>
        <begin position="58"/>
        <end position="67"/>
    </location>
</feature>
<feature type="compositionally biased region" description="Low complexity" evidence="1">
    <location>
        <begin position="235"/>
        <end position="248"/>
    </location>
</feature>
<proteinExistence type="predicted"/>
<keyword evidence="2" id="KW-0812">Transmembrane</keyword>
<evidence type="ECO:0000256" key="1">
    <source>
        <dbReference type="SAM" id="MobiDB-lite"/>
    </source>
</evidence>
<dbReference type="AlphaFoldDB" id="A0AAD6Y9W7"/>
<name>A0AAD6Y9W7_9AGAR</name>
<organism evidence="3 4">
    <name type="scientific">Mycena pura</name>
    <dbReference type="NCBI Taxonomy" id="153505"/>
    <lineage>
        <taxon>Eukaryota</taxon>
        <taxon>Fungi</taxon>
        <taxon>Dikarya</taxon>
        <taxon>Basidiomycota</taxon>
        <taxon>Agaricomycotina</taxon>
        <taxon>Agaricomycetes</taxon>
        <taxon>Agaricomycetidae</taxon>
        <taxon>Agaricales</taxon>
        <taxon>Marasmiineae</taxon>
        <taxon>Mycenaceae</taxon>
        <taxon>Mycena</taxon>
    </lineage>
</organism>
<keyword evidence="2" id="KW-0472">Membrane</keyword>
<feature type="transmembrane region" description="Helical" evidence="2">
    <location>
        <begin position="338"/>
        <end position="363"/>
    </location>
</feature>
<feature type="region of interest" description="Disordered" evidence="1">
    <location>
        <begin position="22"/>
        <end position="86"/>
    </location>
</feature>